<dbReference type="InterPro" id="IPR035983">
    <property type="entry name" value="Hect_E3_ubiquitin_ligase"/>
</dbReference>
<dbReference type="PANTHER" id="PTHR11254">
    <property type="entry name" value="HECT DOMAIN UBIQUITIN-PROTEIN LIGASE"/>
    <property type="match status" value="1"/>
</dbReference>
<evidence type="ECO:0000313" key="8">
    <source>
        <dbReference type="EMBL" id="KAK8886553.1"/>
    </source>
</evidence>
<comment type="catalytic activity">
    <reaction evidence="1">
        <text>S-ubiquitinyl-[E2 ubiquitin-conjugating enzyme]-L-cysteine + [acceptor protein]-L-lysine = [E2 ubiquitin-conjugating enzyme]-L-cysteine + N(6)-ubiquitinyl-[acceptor protein]-L-lysine.</text>
        <dbReference type="EC" id="2.3.2.26"/>
    </reaction>
</comment>
<proteinExistence type="predicted"/>
<reference evidence="8 9" key="1">
    <citation type="submission" date="2024-04" db="EMBL/GenBank/DDBJ databases">
        <title>Tritrichomonas musculus Genome.</title>
        <authorList>
            <person name="Alves-Ferreira E."/>
            <person name="Grigg M."/>
            <person name="Lorenzi H."/>
            <person name="Galac M."/>
        </authorList>
    </citation>
    <scope>NUCLEOTIDE SEQUENCE [LARGE SCALE GENOMIC DNA]</scope>
    <source>
        <strain evidence="8 9">EAF2021</strain>
    </source>
</reference>
<keyword evidence="9" id="KW-1185">Reference proteome</keyword>
<gene>
    <name evidence="8" type="ORF">M9Y10_042017</name>
</gene>
<organism evidence="8 9">
    <name type="scientific">Tritrichomonas musculus</name>
    <dbReference type="NCBI Taxonomy" id="1915356"/>
    <lineage>
        <taxon>Eukaryota</taxon>
        <taxon>Metamonada</taxon>
        <taxon>Parabasalia</taxon>
        <taxon>Tritrichomonadida</taxon>
        <taxon>Tritrichomonadidae</taxon>
        <taxon>Tritrichomonas</taxon>
    </lineage>
</organism>
<evidence type="ECO:0000256" key="5">
    <source>
        <dbReference type="ARBA" id="ARBA00022786"/>
    </source>
</evidence>
<keyword evidence="4" id="KW-0808">Transferase</keyword>
<feature type="active site" description="Glycyl thioester intermediate" evidence="6">
    <location>
        <position position="918"/>
    </location>
</feature>
<feature type="domain" description="HECT" evidence="7">
    <location>
        <begin position="618"/>
        <end position="950"/>
    </location>
</feature>
<dbReference type="Gene3D" id="3.30.2160.10">
    <property type="entry name" value="Hect, E3 ligase catalytic domain"/>
    <property type="match status" value="1"/>
</dbReference>
<dbReference type="InterPro" id="IPR050409">
    <property type="entry name" value="E3_ubiq-protein_ligase"/>
</dbReference>
<evidence type="ECO:0000256" key="6">
    <source>
        <dbReference type="PROSITE-ProRule" id="PRU00104"/>
    </source>
</evidence>
<sequence length="950" mass="111069">MYLNEYRSYKDVFADAVNETFYFNKDNMLLIKKPTFRLSSLPISDFGVSIILRLYKEVDKNVENFQAFVILKNIASSFPFLFLKNPQQVFDVVSPHLDNIKLLYEKRIDEKQMRMIKTSFSALTFLYSTLQNTKIFDLFIKYVFINISSFTNQQIMKFWLSYNSFKERKRPPETAEIIDFLKKLKSDCYLIPSYQIPKIPEILTVKMVRYLVMQSGAVYTNILFDDDTPLVKETFDMILEAVGKLNAMDQEEKKEEDDYDINSYNEDKFYSMIFNHPLFYKNWIHQLALIDSHSPFYSLLNSISIKNNCLHLVLDSMSQELADIFQKRTNERYTLLNNAIHSFIHISNELRNLNNFSDLFYQHFGLFLLDAILTLEIRQDENMLIEAATLFSQINKIIPICITHLIGFLLLQNNSQSIQLAFKLLSKLKYKHFENIKDTVFNVLDNKLNEGYLTSELLSYLKNCPSFAIECSFDLLNILSVKLDDFSRSDKHDSELLDLICTLFNLLTPVRGRSTTLSSVVDEESEIPRSVMETSPKFWSLYEKHQNMINEMITNRPLLLDNFGFLLSFPEVVSFKIRSSYFRIKRMEENKNKLRYRTLNVNRSNILESSFKSFQSLTPREIIDNGFKIQFQGETRIDANGLRREWFILLSKEIFNQRNALFCCSNKNNCYQPNPLSEVNPKHLNYFRFIGQFVALSLLENTCIDAHFTTSFCRLILHREPNPRDLEDVDEELYKNMEWILNNDVDKLDLYFAIDVDKFGNVKTVPLIENGAEIKVTNDNKREFVALRSLYILNESIKEQIDAFTDGFDSLLPHDKIKFFTPNELGLLICGVPEIDVQYLIENMKFGQPYSKETPVVKLFFSAISKWNNENLVKLLIFITGSSRVPINGFKEFCEMSGSPIKIIPGGDKEKLPQAQTCFNILKLPEYESEEELNKKLLLAIQQCNTFENH</sequence>
<dbReference type="SUPFAM" id="SSF56204">
    <property type="entry name" value="Hect, E3 ligase catalytic domain"/>
    <property type="match status" value="1"/>
</dbReference>
<evidence type="ECO:0000256" key="4">
    <source>
        <dbReference type="ARBA" id="ARBA00022679"/>
    </source>
</evidence>
<accession>A0ABR2K603</accession>
<evidence type="ECO:0000259" key="7">
    <source>
        <dbReference type="PROSITE" id="PS50237"/>
    </source>
</evidence>
<dbReference type="SMART" id="SM00119">
    <property type="entry name" value="HECTc"/>
    <property type="match status" value="1"/>
</dbReference>
<name>A0ABR2K603_9EUKA</name>
<dbReference type="Gene3D" id="3.30.2410.10">
    <property type="entry name" value="Hect, E3 ligase catalytic domain"/>
    <property type="match status" value="1"/>
</dbReference>
<comment type="pathway">
    <text evidence="2">Protein modification; protein ubiquitination.</text>
</comment>
<keyword evidence="5 6" id="KW-0833">Ubl conjugation pathway</keyword>
<dbReference type="EMBL" id="JAPFFF010000007">
    <property type="protein sequence ID" value="KAK8886553.1"/>
    <property type="molecule type" value="Genomic_DNA"/>
</dbReference>
<dbReference type="PANTHER" id="PTHR11254:SF440">
    <property type="entry name" value="E3 UBIQUITIN-PROTEIN LIGASE NEDD-4"/>
    <property type="match status" value="1"/>
</dbReference>
<evidence type="ECO:0000256" key="1">
    <source>
        <dbReference type="ARBA" id="ARBA00000885"/>
    </source>
</evidence>
<dbReference type="EC" id="2.3.2.26" evidence="3"/>
<dbReference type="Pfam" id="PF00632">
    <property type="entry name" value="HECT"/>
    <property type="match status" value="1"/>
</dbReference>
<evidence type="ECO:0000256" key="3">
    <source>
        <dbReference type="ARBA" id="ARBA00012485"/>
    </source>
</evidence>
<protein>
    <recommendedName>
        <fullName evidence="3">HECT-type E3 ubiquitin transferase</fullName>
        <ecNumber evidence="3">2.3.2.26</ecNumber>
    </recommendedName>
</protein>
<evidence type="ECO:0000256" key="2">
    <source>
        <dbReference type="ARBA" id="ARBA00004906"/>
    </source>
</evidence>
<comment type="caution">
    <text evidence="8">The sequence shown here is derived from an EMBL/GenBank/DDBJ whole genome shotgun (WGS) entry which is preliminary data.</text>
</comment>
<dbReference type="PROSITE" id="PS50237">
    <property type="entry name" value="HECT"/>
    <property type="match status" value="1"/>
</dbReference>
<dbReference type="Gene3D" id="3.90.1750.10">
    <property type="entry name" value="Hect, E3 ligase catalytic domains"/>
    <property type="match status" value="1"/>
</dbReference>
<dbReference type="CDD" id="cd00078">
    <property type="entry name" value="HECTc"/>
    <property type="match status" value="1"/>
</dbReference>
<dbReference type="Proteomes" id="UP001470230">
    <property type="component" value="Unassembled WGS sequence"/>
</dbReference>
<dbReference type="InterPro" id="IPR000569">
    <property type="entry name" value="HECT_dom"/>
</dbReference>
<evidence type="ECO:0000313" key="9">
    <source>
        <dbReference type="Proteomes" id="UP001470230"/>
    </source>
</evidence>